<evidence type="ECO:0000313" key="3">
    <source>
        <dbReference type="Proteomes" id="UP000241818"/>
    </source>
</evidence>
<evidence type="ECO:0000256" key="1">
    <source>
        <dbReference type="SAM" id="MobiDB-lite"/>
    </source>
</evidence>
<dbReference type="Proteomes" id="UP000241818">
    <property type="component" value="Unassembled WGS sequence"/>
</dbReference>
<dbReference type="GeneID" id="36574544"/>
<protein>
    <submittedName>
        <fullName evidence="2">Uncharacterized protein</fullName>
    </submittedName>
</protein>
<evidence type="ECO:0000313" key="2">
    <source>
        <dbReference type="EMBL" id="PSS21890.1"/>
    </source>
</evidence>
<dbReference type="InParanoid" id="A0A2T3B543"/>
<feature type="region of interest" description="Disordered" evidence="1">
    <location>
        <begin position="30"/>
        <end position="83"/>
    </location>
</feature>
<proteinExistence type="predicted"/>
<dbReference type="EMBL" id="KZ679009">
    <property type="protein sequence ID" value="PSS21890.1"/>
    <property type="molecule type" value="Genomic_DNA"/>
</dbReference>
<keyword evidence="3" id="KW-1185">Reference proteome</keyword>
<name>A0A2T3B543_AMORE</name>
<dbReference type="RefSeq" id="XP_024722045.1">
    <property type="nucleotide sequence ID" value="XM_024866463.1"/>
</dbReference>
<organism evidence="2 3">
    <name type="scientific">Amorphotheca resinae ATCC 22711</name>
    <dbReference type="NCBI Taxonomy" id="857342"/>
    <lineage>
        <taxon>Eukaryota</taxon>
        <taxon>Fungi</taxon>
        <taxon>Dikarya</taxon>
        <taxon>Ascomycota</taxon>
        <taxon>Pezizomycotina</taxon>
        <taxon>Leotiomycetes</taxon>
        <taxon>Helotiales</taxon>
        <taxon>Amorphothecaceae</taxon>
        <taxon>Amorphotheca</taxon>
    </lineage>
</organism>
<gene>
    <name evidence="2" type="ORF">M430DRAFT_33959</name>
</gene>
<sequence>MCSTRIVCPYHTIVAVCQFDSLSPSIDPFEPAQQSMRPCPSRIPSLPRTFAPGQTGAGGARHPIYNVPDGPQLPSPVSLGYAR</sequence>
<dbReference type="AlphaFoldDB" id="A0A2T3B543"/>
<reference evidence="2 3" key="1">
    <citation type="journal article" date="2018" name="New Phytol.">
        <title>Comparative genomics and transcriptomics depict ericoid mycorrhizal fungi as versatile saprotrophs and plant mutualists.</title>
        <authorList>
            <person name="Martino E."/>
            <person name="Morin E."/>
            <person name="Grelet G.A."/>
            <person name="Kuo A."/>
            <person name="Kohler A."/>
            <person name="Daghino S."/>
            <person name="Barry K.W."/>
            <person name="Cichocki N."/>
            <person name="Clum A."/>
            <person name="Dockter R.B."/>
            <person name="Hainaut M."/>
            <person name="Kuo R.C."/>
            <person name="LaButti K."/>
            <person name="Lindahl B.D."/>
            <person name="Lindquist E.A."/>
            <person name="Lipzen A."/>
            <person name="Khouja H.R."/>
            <person name="Magnuson J."/>
            <person name="Murat C."/>
            <person name="Ohm R.A."/>
            <person name="Singer S.W."/>
            <person name="Spatafora J.W."/>
            <person name="Wang M."/>
            <person name="Veneault-Fourrey C."/>
            <person name="Henrissat B."/>
            <person name="Grigoriev I.V."/>
            <person name="Martin F.M."/>
            <person name="Perotto S."/>
        </authorList>
    </citation>
    <scope>NUCLEOTIDE SEQUENCE [LARGE SCALE GENOMIC DNA]</scope>
    <source>
        <strain evidence="2 3">ATCC 22711</strain>
    </source>
</reference>
<accession>A0A2T3B543</accession>